<comment type="caution">
    <text evidence="1">The sequence shown here is derived from an EMBL/GenBank/DDBJ whole genome shotgun (WGS) entry which is preliminary data.</text>
</comment>
<feature type="non-terminal residue" evidence="1">
    <location>
        <position position="1"/>
    </location>
</feature>
<accession>A0A9N9CZ14</accession>
<dbReference type="AlphaFoldDB" id="A0A9N9CZ14"/>
<reference evidence="1" key="1">
    <citation type="submission" date="2021-06" db="EMBL/GenBank/DDBJ databases">
        <authorList>
            <person name="Kallberg Y."/>
            <person name="Tangrot J."/>
            <person name="Rosling A."/>
        </authorList>
    </citation>
    <scope>NUCLEOTIDE SEQUENCE</scope>
    <source>
        <strain evidence="1">UK204</strain>
    </source>
</reference>
<dbReference type="Proteomes" id="UP000789570">
    <property type="component" value="Unassembled WGS sequence"/>
</dbReference>
<keyword evidence="2" id="KW-1185">Reference proteome</keyword>
<proteinExistence type="predicted"/>
<protein>
    <submittedName>
        <fullName evidence="1">2793_t:CDS:1</fullName>
    </submittedName>
</protein>
<gene>
    <name evidence="1" type="ORF">FCALED_LOCUS9362</name>
</gene>
<sequence>FNFEIDDVVILQLFKLITHVRKHLKYLSFQIDKTIHVFNSLFHGLEKFWSNLTRYLKYLELRIVFDPINLESFG</sequence>
<dbReference type="EMBL" id="CAJVPQ010003067">
    <property type="protein sequence ID" value="CAG8617099.1"/>
    <property type="molecule type" value="Genomic_DNA"/>
</dbReference>
<name>A0A9N9CZ14_9GLOM</name>
<organism evidence="1 2">
    <name type="scientific">Funneliformis caledonium</name>
    <dbReference type="NCBI Taxonomy" id="1117310"/>
    <lineage>
        <taxon>Eukaryota</taxon>
        <taxon>Fungi</taxon>
        <taxon>Fungi incertae sedis</taxon>
        <taxon>Mucoromycota</taxon>
        <taxon>Glomeromycotina</taxon>
        <taxon>Glomeromycetes</taxon>
        <taxon>Glomerales</taxon>
        <taxon>Glomeraceae</taxon>
        <taxon>Funneliformis</taxon>
    </lineage>
</organism>
<evidence type="ECO:0000313" key="1">
    <source>
        <dbReference type="EMBL" id="CAG8617099.1"/>
    </source>
</evidence>
<evidence type="ECO:0000313" key="2">
    <source>
        <dbReference type="Proteomes" id="UP000789570"/>
    </source>
</evidence>